<dbReference type="OrthoDB" id="3851702at2"/>
<evidence type="ECO:0000256" key="1">
    <source>
        <dbReference type="ARBA" id="ARBA00008775"/>
    </source>
</evidence>
<protein>
    <submittedName>
        <fullName evidence="3">TerD-family protein</fullName>
    </submittedName>
</protein>
<dbReference type="Proteomes" id="UP000253868">
    <property type="component" value="Chromosome"/>
</dbReference>
<dbReference type="AlphaFoldDB" id="A0A345HVF0"/>
<dbReference type="Pfam" id="PF02342">
    <property type="entry name" value="TerD"/>
    <property type="match status" value="1"/>
</dbReference>
<dbReference type="CDD" id="cd06974">
    <property type="entry name" value="TerD_like"/>
    <property type="match status" value="1"/>
</dbReference>
<dbReference type="EMBL" id="CP031194">
    <property type="protein sequence ID" value="AXG80674.1"/>
    <property type="molecule type" value="Genomic_DNA"/>
</dbReference>
<dbReference type="PANTHER" id="PTHR32097">
    <property type="entry name" value="CAMP-BINDING PROTEIN 1-RELATED"/>
    <property type="match status" value="1"/>
</dbReference>
<accession>A0A345HVF0</accession>
<comment type="similarity">
    <text evidence="1">Belongs to the CAPAB/TerDEXZ family.</text>
</comment>
<feature type="domain" description="TerD" evidence="2">
    <location>
        <begin position="5"/>
        <end position="161"/>
    </location>
</feature>
<gene>
    <name evidence="3" type="ORF">DVK44_26705</name>
</gene>
<dbReference type="Gene3D" id="2.60.60.30">
    <property type="entry name" value="sav2460 like domains"/>
    <property type="match status" value="1"/>
</dbReference>
<evidence type="ECO:0000313" key="3">
    <source>
        <dbReference type="EMBL" id="AXG80674.1"/>
    </source>
</evidence>
<organism evidence="3 4">
    <name type="scientific">Streptomyces paludis</name>
    <dbReference type="NCBI Taxonomy" id="2282738"/>
    <lineage>
        <taxon>Bacteria</taxon>
        <taxon>Bacillati</taxon>
        <taxon>Actinomycetota</taxon>
        <taxon>Actinomycetes</taxon>
        <taxon>Kitasatosporales</taxon>
        <taxon>Streptomycetaceae</taxon>
        <taxon>Streptomyces</taxon>
    </lineage>
</organism>
<dbReference type="RefSeq" id="WP_114662691.1">
    <property type="nucleotide sequence ID" value="NZ_CP031194.1"/>
</dbReference>
<keyword evidence="4" id="KW-1185">Reference proteome</keyword>
<sequence length="173" mass="18617">MSSLNRGVSKVEVALKWDPSPRGGPPHDLDIVAATFTSDAPTVPAYLVHFASRSPDGTITLDRQSRTGQGFGDDEEMTLELDRLGAGYVRVVVGVAIQQHDGHRTFGEIANPAVRIMEGYTELAEHDLTGLADATAATVAEFTREPSGSWRFRPSVRGFTDTDPQSFGARMGA</sequence>
<reference evidence="4" key="1">
    <citation type="submission" date="2018-07" db="EMBL/GenBank/DDBJ databases">
        <authorList>
            <person name="Zhao J."/>
        </authorList>
    </citation>
    <scope>NUCLEOTIDE SEQUENCE [LARGE SCALE GENOMIC DNA]</scope>
    <source>
        <strain evidence="4">GSSD-12</strain>
    </source>
</reference>
<dbReference type="InterPro" id="IPR051324">
    <property type="entry name" value="Stress/Tellurium_Resist"/>
</dbReference>
<dbReference type="InterPro" id="IPR003325">
    <property type="entry name" value="TerD"/>
</dbReference>
<name>A0A345HVF0_9ACTN</name>
<dbReference type="KEGG" id="spad:DVK44_26705"/>
<proteinExistence type="inferred from homology"/>
<evidence type="ECO:0000259" key="2">
    <source>
        <dbReference type="Pfam" id="PF02342"/>
    </source>
</evidence>
<dbReference type="PANTHER" id="PTHR32097:SF4">
    <property type="entry name" value="GENERAL STRESS PROTEIN 16U"/>
    <property type="match status" value="1"/>
</dbReference>
<evidence type="ECO:0000313" key="4">
    <source>
        <dbReference type="Proteomes" id="UP000253868"/>
    </source>
</evidence>